<proteinExistence type="inferred from homology"/>
<dbReference type="Proteomes" id="UP000019151">
    <property type="component" value="Chromosome"/>
</dbReference>
<comment type="similarity">
    <text evidence="1">Belongs to the UPF0166 family.</text>
</comment>
<dbReference type="PANTHER" id="PTHR35983:SF1">
    <property type="entry name" value="UPF0166 PROTEIN TM_0021"/>
    <property type="match status" value="1"/>
</dbReference>
<dbReference type="RefSeq" id="WP_104023099.1">
    <property type="nucleotide sequence ID" value="NZ_CP007128.1"/>
</dbReference>
<dbReference type="OrthoDB" id="9795599at2"/>
<protein>
    <recommendedName>
        <fullName evidence="4">DUF190 domain-containing protein</fullName>
    </recommendedName>
</protein>
<dbReference type="STRING" id="861299.J421_2336"/>
<evidence type="ECO:0008006" key="4">
    <source>
        <dbReference type="Google" id="ProtNLM"/>
    </source>
</evidence>
<dbReference type="PANTHER" id="PTHR35983">
    <property type="entry name" value="UPF0166 PROTEIN TM_0021"/>
    <property type="match status" value="1"/>
</dbReference>
<dbReference type="PATRIC" id="fig|861299.3.peg.2380"/>
<dbReference type="InParanoid" id="W0RKB1"/>
<dbReference type="HOGENOM" id="CLU_146749_0_1_0"/>
<name>W0RKB1_9BACT</name>
<dbReference type="InterPro" id="IPR011322">
    <property type="entry name" value="N-reg_PII-like_a/b"/>
</dbReference>
<gene>
    <name evidence="2" type="ORF">J421_2336</name>
</gene>
<keyword evidence="3" id="KW-1185">Reference proteome</keyword>
<dbReference type="SUPFAM" id="SSF54913">
    <property type="entry name" value="GlnB-like"/>
    <property type="match status" value="1"/>
</dbReference>
<sequence>MHGLVGERVLMRIHIGERDRHKGAPLHEAIVALLRERHLAGATVLRGIMGFGATARVHTDKILQLSTDLPLVVECVDTEEKIEGVLAELDAMIGGGLITLEKVRVIVYRPERPA</sequence>
<accession>W0RKB1</accession>
<dbReference type="Gene3D" id="3.30.70.120">
    <property type="match status" value="1"/>
</dbReference>
<dbReference type="AlphaFoldDB" id="W0RKB1"/>
<dbReference type="eggNOG" id="COG1993">
    <property type="taxonomic scope" value="Bacteria"/>
</dbReference>
<dbReference type="KEGG" id="gba:J421_2336"/>
<dbReference type="Pfam" id="PF02641">
    <property type="entry name" value="DUF190"/>
    <property type="match status" value="1"/>
</dbReference>
<dbReference type="EMBL" id="CP007128">
    <property type="protein sequence ID" value="AHG89873.1"/>
    <property type="molecule type" value="Genomic_DNA"/>
</dbReference>
<organism evidence="2 3">
    <name type="scientific">Gemmatirosa kalamazoonensis</name>
    <dbReference type="NCBI Taxonomy" id="861299"/>
    <lineage>
        <taxon>Bacteria</taxon>
        <taxon>Pseudomonadati</taxon>
        <taxon>Gemmatimonadota</taxon>
        <taxon>Gemmatimonadia</taxon>
        <taxon>Gemmatimonadales</taxon>
        <taxon>Gemmatimonadaceae</taxon>
        <taxon>Gemmatirosa</taxon>
    </lineage>
</organism>
<evidence type="ECO:0000256" key="1">
    <source>
        <dbReference type="ARBA" id="ARBA00010554"/>
    </source>
</evidence>
<dbReference type="InterPro" id="IPR015867">
    <property type="entry name" value="N-reg_PII/ATP_PRibTrfase_C"/>
</dbReference>
<evidence type="ECO:0000313" key="3">
    <source>
        <dbReference type="Proteomes" id="UP000019151"/>
    </source>
</evidence>
<evidence type="ECO:0000313" key="2">
    <source>
        <dbReference type="EMBL" id="AHG89873.1"/>
    </source>
</evidence>
<reference evidence="2 3" key="1">
    <citation type="journal article" date="2014" name="Genome Announc.">
        <title>Genome Sequence and Methylome of Soil Bacterium Gemmatirosa kalamazoonensis KBS708T, a Member of the Rarely Cultivated Gemmatimonadetes Phylum.</title>
        <authorList>
            <person name="Debruyn J.M."/>
            <person name="Radosevich M."/>
            <person name="Wommack K.E."/>
            <person name="Polson S.W."/>
            <person name="Hauser L.J."/>
            <person name="Fawaz M.N."/>
            <person name="Korlach J."/>
            <person name="Tsai Y.C."/>
        </authorList>
    </citation>
    <scope>NUCLEOTIDE SEQUENCE [LARGE SCALE GENOMIC DNA]</scope>
    <source>
        <strain evidence="2 3">KBS708</strain>
    </source>
</reference>
<dbReference type="InterPro" id="IPR003793">
    <property type="entry name" value="UPF0166"/>
</dbReference>